<dbReference type="SMR" id="A9YUH6"/>
<protein>
    <recommendedName>
        <fullName evidence="1">Non-specific lipid-transfer protein</fullName>
    </recommendedName>
</protein>
<accession>A9YUH6</accession>
<dbReference type="CDD" id="cd01960">
    <property type="entry name" value="nsLTP1"/>
    <property type="match status" value="1"/>
</dbReference>
<sequence length="118" mass="11917">MAFSRVAKLACLLLACMVATAPHAEAAITCGTVVTRLTPCLTYLRSGGAVAPACCNGVKALNNDAKTTPDRQAACGCLKTASTSISGIQLGNAASLAGKCGVNLPYKISPTIDCSKVK</sequence>
<comment type="function">
    <text evidence="1">Plant non-specific lipid-transfer proteins transfer phospholipids as well as galactolipids across membranes. May play a role in wax or cutin deposition in the cell walls of expanding epidermal cells and certain secretory tissues.</text>
</comment>
<keyword evidence="1" id="KW-0446">Lipid-binding</keyword>
<comment type="similarity">
    <text evidence="1">Belongs to the plant LTP family.</text>
</comment>
<dbReference type="Allergome" id="5772">
    <property type="allergen name" value="Pla or 3.0101"/>
</dbReference>
<dbReference type="InterPro" id="IPR016140">
    <property type="entry name" value="Bifunc_inhib/LTP/seed_store"/>
</dbReference>
<keyword evidence="1" id="KW-0813">Transport</keyword>
<organism evidence="4">
    <name type="scientific">Platanus orientalis</name>
    <name type="common">Oriental plane-tree</name>
    <dbReference type="NCBI Taxonomy" id="122832"/>
    <lineage>
        <taxon>Eukaryota</taxon>
        <taxon>Viridiplantae</taxon>
        <taxon>Streptophyta</taxon>
        <taxon>Embryophyta</taxon>
        <taxon>Tracheophyta</taxon>
        <taxon>Spermatophyta</taxon>
        <taxon>Magnoliopsida</taxon>
        <taxon>Proteales</taxon>
        <taxon>Platanaceae</taxon>
        <taxon>Platanus</taxon>
    </lineage>
</organism>
<dbReference type="Gene3D" id="1.10.110.10">
    <property type="entry name" value="Plant lipid-transfer and hydrophobic proteins"/>
    <property type="match status" value="1"/>
</dbReference>
<dbReference type="PRINTS" id="PR00382">
    <property type="entry name" value="LIPIDTRNSFER"/>
</dbReference>
<dbReference type="InterPro" id="IPR036312">
    <property type="entry name" value="Bifun_inhib/LTP/seed_sf"/>
</dbReference>
<feature type="domain" description="Bifunctional inhibitor/plant lipid transfer protein/seed storage helical" evidence="3">
    <location>
        <begin position="30"/>
        <end position="114"/>
    </location>
</feature>
<dbReference type="GO" id="GO:0006869">
    <property type="term" value="P:lipid transport"/>
    <property type="evidence" value="ECO:0007669"/>
    <property type="project" value="InterPro"/>
</dbReference>
<proteinExistence type="evidence at transcript level"/>
<dbReference type="Allergome" id="5769">
    <property type="allergen name" value="Pla or 3"/>
</dbReference>
<dbReference type="PROSITE" id="PS00597">
    <property type="entry name" value="PLANT_LTP"/>
    <property type="match status" value="1"/>
</dbReference>
<evidence type="ECO:0000313" key="4">
    <source>
        <dbReference type="EMBL" id="ABY21307.1"/>
    </source>
</evidence>
<dbReference type="SMART" id="SM00499">
    <property type="entry name" value="AAI"/>
    <property type="match status" value="1"/>
</dbReference>
<evidence type="ECO:0000256" key="2">
    <source>
        <dbReference type="SAM" id="SignalP"/>
    </source>
</evidence>
<name>A9YUH6_PLAOI</name>
<dbReference type="InterPro" id="IPR000528">
    <property type="entry name" value="Plant_nsLTP"/>
</dbReference>
<dbReference type="Pfam" id="PF00234">
    <property type="entry name" value="Tryp_alpha_amyl"/>
    <property type="match status" value="1"/>
</dbReference>
<reference evidence="4" key="1">
    <citation type="submission" date="2007-11" db="EMBL/GenBank/DDBJ databases">
        <title>Oriental plane pollen allergy: characterization of allergens and crossreactivity between divergent species.</title>
        <authorList>
            <person name="Varasteh A."/>
            <person name="Pazouki N."/>
            <person name="Nejadsattari T."/>
            <person name="Khavari-Nejad R.A."/>
            <person name="Sankian M."/>
        </authorList>
    </citation>
    <scope>NUCLEOTIDE SEQUENCE</scope>
</reference>
<evidence type="ECO:0000259" key="3">
    <source>
        <dbReference type="SMART" id="SM00499"/>
    </source>
</evidence>
<dbReference type="SUPFAM" id="SSF47699">
    <property type="entry name" value="Bifunctional inhibitor/lipid-transfer protein/seed storage 2S albumin"/>
    <property type="match status" value="1"/>
</dbReference>
<dbReference type="EMBL" id="EU296478">
    <property type="protein sequence ID" value="ABY21307.1"/>
    <property type="molecule type" value="mRNA"/>
</dbReference>
<evidence type="ECO:0000256" key="1">
    <source>
        <dbReference type="RuleBase" id="RU000628"/>
    </source>
</evidence>
<dbReference type="GO" id="GO:0008289">
    <property type="term" value="F:lipid binding"/>
    <property type="evidence" value="ECO:0007669"/>
    <property type="project" value="UniProtKB-KW"/>
</dbReference>
<dbReference type="AlphaFoldDB" id="A9YUH6"/>
<keyword evidence="2" id="KW-0732">Signal</keyword>
<feature type="chain" id="PRO_5002745692" description="Non-specific lipid-transfer protein" evidence="2">
    <location>
        <begin position="27"/>
        <end position="118"/>
    </location>
</feature>
<dbReference type="PANTHER" id="PTHR33076">
    <property type="entry name" value="NON-SPECIFIC LIPID-TRANSFER PROTEIN 2-RELATED"/>
    <property type="match status" value="1"/>
</dbReference>
<feature type="signal peptide" evidence="2">
    <location>
        <begin position="1"/>
        <end position="26"/>
    </location>
</feature>